<proteinExistence type="inferred from homology"/>
<comment type="function">
    <text evidence="1">Involved in the import of queuosine (Q) precursors, required for Q precursor salvage.</text>
</comment>
<dbReference type="KEGG" id="tpla:ElP_14040"/>
<dbReference type="PANTHER" id="PTHR34300:SF2">
    <property type="entry name" value="QUEUOSINE PRECURSOR TRANSPORTER-RELATED"/>
    <property type="match status" value="1"/>
</dbReference>
<keyword evidence="1" id="KW-0813">Transport</keyword>
<accession>A0A518GY60</accession>
<dbReference type="NCBIfam" id="TIGR00697">
    <property type="entry name" value="queuosine precursor transporter"/>
    <property type="match status" value="1"/>
</dbReference>
<dbReference type="AlphaFoldDB" id="A0A518GY60"/>
<keyword evidence="1" id="KW-0472">Membrane</keyword>
<evidence type="ECO:0000256" key="2">
    <source>
        <dbReference type="SAM" id="MobiDB-lite"/>
    </source>
</evidence>
<comment type="similarity">
    <text evidence="1">Belongs to the vitamin uptake transporter (VUT/ECF) (TC 2.A.88) family. Q precursor transporter subfamily.</text>
</comment>
<dbReference type="EMBL" id="CP036426">
    <property type="protein sequence ID" value="QDV33531.1"/>
    <property type="molecule type" value="Genomic_DNA"/>
</dbReference>
<organism evidence="3 4">
    <name type="scientific">Tautonia plasticadhaerens</name>
    <dbReference type="NCBI Taxonomy" id="2527974"/>
    <lineage>
        <taxon>Bacteria</taxon>
        <taxon>Pseudomonadati</taxon>
        <taxon>Planctomycetota</taxon>
        <taxon>Planctomycetia</taxon>
        <taxon>Isosphaerales</taxon>
        <taxon>Isosphaeraceae</taxon>
        <taxon>Tautonia</taxon>
    </lineage>
</organism>
<dbReference type="InterPro" id="IPR003744">
    <property type="entry name" value="YhhQ"/>
</dbReference>
<feature type="transmembrane region" description="Helical" evidence="1">
    <location>
        <begin position="140"/>
        <end position="162"/>
    </location>
</feature>
<evidence type="ECO:0000313" key="3">
    <source>
        <dbReference type="EMBL" id="QDV33531.1"/>
    </source>
</evidence>
<dbReference type="GO" id="GO:0022857">
    <property type="term" value="F:transmembrane transporter activity"/>
    <property type="evidence" value="ECO:0007669"/>
    <property type="project" value="UniProtKB-UniRule"/>
</dbReference>
<name>A0A518GY60_9BACT</name>
<evidence type="ECO:0000313" key="4">
    <source>
        <dbReference type="Proteomes" id="UP000317835"/>
    </source>
</evidence>
<dbReference type="PANTHER" id="PTHR34300">
    <property type="entry name" value="QUEUOSINE PRECURSOR TRANSPORTER-RELATED"/>
    <property type="match status" value="1"/>
</dbReference>
<keyword evidence="4" id="KW-1185">Reference proteome</keyword>
<keyword evidence="1" id="KW-0812">Transmembrane</keyword>
<dbReference type="OrthoDB" id="9805479at2"/>
<dbReference type="GO" id="GO:0005886">
    <property type="term" value="C:plasma membrane"/>
    <property type="evidence" value="ECO:0007669"/>
    <property type="project" value="UniProtKB-SubCell"/>
</dbReference>
<dbReference type="Proteomes" id="UP000317835">
    <property type="component" value="Chromosome"/>
</dbReference>
<feature type="transmembrane region" description="Helical" evidence="1">
    <location>
        <begin position="39"/>
        <end position="59"/>
    </location>
</feature>
<feature type="region of interest" description="Disordered" evidence="2">
    <location>
        <begin position="1"/>
        <end position="27"/>
    </location>
</feature>
<dbReference type="RefSeq" id="WP_145267892.1">
    <property type="nucleotide sequence ID" value="NZ_CP036426.1"/>
</dbReference>
<reference evidence="3 4" key="1">
    <citation type="submission" date="2019-02" db="EMBL/GenBank/DDBJ databases">
        <title>Deep-cultivation of Planctomycetes and their phenomic and genomic characterization uncovers novel biology.</title>
        <authorList>
            <person name="Wiegand S."/>
            <person name="Jogler M."/>
            <person name="Boedeker C."/>
            <person name="Pinto D."/>
            <person name="Vollmers J."/>
            <person name="Rivas-Marin E."/>
            <person name="Kohn T."/>
            <person name="Peeters S.H."/>
            <person name="Heuer A."/>
            <person name="Rast P."/>
            <person name="Oberbeckmann S."/>
            <person name="Bunk B."/>
            <person name="Jeske O."/>
            <person name="Meyerdierks A."/>
            <person name="Storesund J.E."/>
            <person name="Kallscheuer N."/>
            <person name="Luecker S."/>
            <person name="Lage O.M."/>
            <person name="Pohl T."/>
            <person name="Merkel B.J."/>
            <person name="Hornburger P."/>
            <person name="Mueller R.-W."/>
            <person name="Bruemmer F."/>
            <person name="Labrenz M."/>
            <person name="Spormann A.M."/>
            <person name="Op den Camp H."/>
            <person name="Overmann J."/>
            <person name="Amann R."/>
            <person name="Jetten M.S.M."/>
            <person name="Mascher T."/>
            <person name="Medema M.H."/>
            <person name="Devos D.P."/>
            <person name="Kaster A.-K."/>
            <person name="Ovreas L."/>
            <person name="Rohde M."/>
            <person name="Galperin M.Y."/>
            <person name="Jogler C."/>
        </authorList>
    </citation>
    <scope>NUCLEOTIDE SEQUENCE [LARGE SCALE GENOMIC DNA]</scope>
    <source>
        <strain evidence="3 4">ElP</strain>
    </source>
</reference>
<sequence>MESQHEPGLDRLPPTAEAPPSATHRPTGLPKGYGRVYRYYDLIMAAFVTVLLCTNLISAPKRVELGGFVFGAGVLFFPISYLFNDILTEVYGYKRSRKVVWAGFGALAFAALVSQVVLALPAASSWPNQEIWETVFGGTWRIILASMAGFFGGEFVNSYTLAKMKLWTGGRFLWTRTIGSTLTGEAVDSMLFYPIAFLGRPGWSLQDVVGVMIANYLLKVGWEVVATPVTYRVVGFLKRVEHEDYYDYDTNFTPFSLQT</sequence>
<keyword evidence="1" id="KW-1133">Transmembrane helix</keyword>
<protein>
    <recommendedName>
        <fullName evidence="1">Probable queuosine precursor transporter</fullName>
        <shortName evidence="1">Q precursor transporter</shortName>
    </recommendedName>
</protein>
<gene>
    <name evidence="3" type="ORF">ElP_14040</name>
</gene>
<feature type="transmembrane region" description="Helical" evidence="1">
    <location>
        <begin position="99"/>
        <end position="120"/>
    </location>
</feature>
<evidence type="ECO:0000256" key="1">
    <source>
        <dbReference type="HAMAP-Rule" id="MF_02088"/>
    </source>
</evidence>
<feature type="transmembrane region" description="Helical" evidence="1">
    <location>
        <begin position="65"/>
        <end position="87"/>
    </location>
</feature>
<dbReference type="Pfam" id="PF02592">
    <property type="entry name" value="Vut_1"/>
    <property type="match status" value="1"/>
</dbReference>
<keyword evidence="1" id="KW-1003">Cell membrane</keyword>
<comment type="subcellular location">
    <subcellularLocation>
        <location evidence="1">Cell membrane</location>
        <topology evidence="1">Multi-pass membrane protein</topology>
    </subcellularLocation>
</comment>
<dbReference type="HAMAP" id="MF_02088">
    <property type="entry name" value="Q_prec_transport"/>
    <property type="match status" value="1"/>
</dbReference>